<accession>A0A2N6SEU8</accession>
<keyword evidence="1" id="KW-0812">Transmembrane</keyword>
<feature type="transmembrane region" description="Helical" evidence="1">
    <location>
        <begin position="34"/>
        <end position="56"/>
    </location>
</feature>
<dbReference type="EMBL" id="PNGT01000004">
    <property type="protein sequence ID" value="PMC52433.1"/>
    <property type="molecule type" value="Genomic_DNA"/>
</dbReference>
<dbReference type="RefSeq" id="WP_102189799.1">
    <property type="nucleotide sequence ID" value="NZ_CAUUTG010000009.1"/>
</dbReference>
<sequence>MNKKYSILLSVLLLVFTFIYTFKINFNLDQKLNIMNLIIILIVLVLWLFSGYLLILKDVLKSSEKEHNGIILVYVLLGIIFFYYNPFPKPESFNIDLPRITYFIITLLTFIFFIIIFRKDKLLTLIFAVFIPFSVQSYLVNILNNTSYTDYTFYIVILFIAIAYGFNFITDKNR</sequence>
<feature type="transmembrane region" description="Helical" evidence="1">
    <location>
        <begin position="151"/>
        <end position="169"/>
    </location>
</feature>
<dbReference type="AlphaFoldDB" id="A0A2N6SEU8"/>
<dbReference type="Proteomes" id="UP000235670">
    <property type="component" value="Unassembled WGS sequence"/>
</dbReference>
<organism evidence="2 3">
    <name type="scientific">Gemella sanguinis</name>
    <dbReference type="NCBI Taxonomy" id="84135"/>
    <lineage>
        <taxon>Bacteria</taxon>
        <taxon>Bacillati</taxon>
        <taxon>Bacillota</taxon>
        <taxon>Bacilli</taxon>
        <taxon>Bacillales</taxon>
        <taxon>Gemellaceae</taxon>
        <taxon>Gemella</taxon>
    </lineage>
</organism>
<proteinExistence type="predicted"/>
<comment type="caution">
    <text evidence="2">The sequence shown here is derived from an EMBL/GenBank/DDBJ whole genome shotgun (WGS) entry which is preliminary data.</text>
</comment>
<feature type="transmembrane region" description="Helical" evidence="1">
    <location>
        <begin position="5"/>
        <end position="22"/>
    </location>
</feature>
<keyword evidence="1" id="KW-0472">Membrane</keyword>
<feature type="transmembrane region" description="Helical" evidence="1">
    <location>
        <begin position="99"/>
        <end position="117"/>
    </location>
</feature>
<gene>
    <name evidence="2" type="ORF">CJ218_04740</name>
</gene>
<protein>
    <submittedName>
        <fullName evidence="2">Uncharacterized protein</fullName>
    </submittedName>
</protein>
<evidence type="ECO:0000256" key="1">
    <source>
        <dbReference type="SAM" id="Phobius"/>
    </source>
</evidence>
<evidence type="ECO:0000313" key="3">
    <source>
        <dbReference type="Proteomes" id="UP000235670"/>
    </source>
</evidence>
<evidence type="ECO:0000313" key="2">
    <source>
        <dbReference type="EMBL" id="PMC52433.1"/>
    </source>
</evidence>
<reference evidence="2 3" key="1">
    <citation type="submission" date="2017-09" db="EMBL/GenBank/DDBJ databases">
        <title>Bacterial strain isolated from the female urinary microbiota.</title>
        <authorList>
            <person name="Thomas-White K."/>
            <person name="Kumar N."/>
            <person name="Forster S."/>
            <person name="Putonti C."/>
            <person name="Lawley T."/>
            <person name="Wolfe A.J."/>
        </authorList>
    </citation>
    <scope>NUCLEOTIDE SEQUENCE [LARGE SCALE GENOMIC DNA]</scope>
    <source>
        <strain evidence="2 3">UMB0186</strain>
    </source>
</reference>
<keyword evidence="1" id="KW-1133">Transmembrane helix</keyword>
<feature type="transmembrane region" description="Helical" evidence="1">
    <location>
        <begin position="68"/>
        <end position="87"/>
    </location>
</feature>
<name>A0A2N6SEU8_9BACL</name>
<dbReference type="OrthoDB" id="2989970at2"/>
<feature type="transmembrane region" description="Helical" evidence="1">
    <location>
        <begin position="122"/>
        <end position="139"/>
    </location>
</feature>